<sequence length="289" mass="32411">MTCLNPFYLVRCSSEPLYIMIERKLRVVKATDRQFGLLLYSDIFKYTPNPSSSYYSNPVQLSNLLRYLAMSGHHHDHDGHCHGEHDHTNDITPAIQSLLYSQINFDLITTLNETTPNSGASIVQKTWAERLNDKPELESDADEQLLMTIPFNGQVNVHSLLLYTAPTNSAPKTVKLFKNRDDLDFSTASELHATQIIEVPRPVPGADVFELPLNRAHWNATTSVTLFFEDNWSDGEEDVTKVGYVGFKGQFMKLTREPVNFLYEAAANPQDHVSIPGVSGVGGKIMPGQ</sequence>
<evidence type="ECO:0000313" key="4">
    <source>
        <dbReference type="Proteomes" id="UP001227192"/>
    </source>
</evidence>
<organism evidence="3 4">
    <name type="scientific">Penicillium thymicola</name>
    <dbReference type="NCBI Taxonomy" id="293382"/>
    <lineage>
        <taxon>Eukaryota</taxon>
        <taxon>Fungi</taxon>
        <taxon>Dikarya</taxon>
        <taxon>Ascomycota</taxon>
        <taxon>Pezizomycotina</taxon>
        <taxon>Eurotiomycetes</taxon>
        <taxon>Eurotiomycetidae</taxon>
        <taxon>Eurotiales</taxon>
        <taxon>Aspergillaceae</taxon>
        <taxon>Penicillium</taxon>
    </lineage>
</organism>
<feature type="domain" description="PITH" evidence="2">
    <location>
        <begin position="88"/>
        <end position="267"/>
    </location>
</feature>
<dbReference type="InterPro" id="IPR045099">
    <property type="entry name" value="PITH1-like"/>
</dbReference>
<proteinExistence type="inferred from homology"/>
<name>A0AAI9TIW0_PENTH</name>
<dbReference type="PANTHER" id="PTHR12175">
    <property type="entry name" value="AD039 HT014 THIOREDOXIN FAMILY TRP26"/>
    <property type="match status" value="1"/>
</dbReference>
<dbReference type="SUPFAM" id="SSF49785">
    <property type="entry name" value="Galactose-binding domain-like"/>
    <property type="match status" value="1"/>
</dbReference>
<dbReference type="FunFam" id="2.60.120.470:FF:000003">
    <property type="entry name" value="DUF1000 domain protein (AFU_orthologue AFUA_1G09230)"/>
    <property type="match status" value="1"/>
</dbReference>
<gene>
    <name evidence="3" type="ORF">VN97_g5709</name>
</gene>
<evidence type="ECO:0000259" key="2">
    <source>
        <dbReference type="PROSITE" id="PS51532"/>
    </source>
</evidence>
<reference evidence="3" key="1">
    <citation type="submission" date="2015-06" db="EMBL/GenBank/DDBJ databases">
        <authorList>
            <person name="Nguyen H."/>
        </authorList>
    </citation>
    <scope>NUCLEOTIDE SEQUENCE</scope>
    <source>
        <strain evidence="3">DAOM 180753</strain>
    </source>
</reference>
<dbReference type="Proteomes" id="UP001227192">
    <property type="component" value="Unassembled WGS sequence"/>
</dbReference>
<accession>A0AAI9TIW0</accession>
<dbReference type="AlphaFoldDB" id="A0AAI9TIW0"/>
<dbReference type="GO" id="GO:0005634">
    <property type="term" value="C:nucleus"/>
    <property type="evidence" value="ECO:0007669"/>
    <property type="project" value="TreeGrafter"/>
</dbReference>
<reference evidence="3" key="2">
    <citation type="journal article" date="2016" name="Fungal Biol.">
        <title>Ochratoxin A production by Penicillium thymicola.</title>
        <authorList>
            <person name="Nguyen H.D.T."/>
            <person name="McMullin D.R."/>
            <person name="Ponomareva E."/>
            <person name="Riley R."/>
            <person name="Pomraning K.R."/>
            <person name="Baker S.E."/>
            <person name="Seifert K.A."/>
        </authorList>
    </citation>
    <scope>NUCLEOTIDE SEQUENCE</scope>
    <source>
        <strain evidence="3">DAOM 180753</strain>
    </source>
</reference>
<dbReference type="EMBL" id="LACB01000152">
    <property type="protein sequence ID" value="KAJ9487595.1"/>
    <property type="molecule type" value="Genomic_DNA"/>
</dbReference>
<comment type="caution">
    <text evidence="3">The sequence shown here is derived from an EMBL/GenBank/DDBJ whole genome shotgun (WGS) entry which is preliminary data.</text>
</comment>
<comment type="similarity">
    <text evidence="1">Belongs to the PITHD1 family.</text>
</comment>
<evidence type="ECO:0000256" key="1">
    <source>
        <dbReference type="ARBA" id="ARBA00025788"/>
    </source>
</evidence>
<protein>
    <recommendedName>
        <fullName evidence="2">PITH domain-containing protein</fullName>
    </recommendedName>
</protein>
<dbReference type="Gene3D" id="2.60.120.470">
    <property type="entry name" value="PITH domain"/>
    <property type="match status" value="1"/>
</dbReference>
<dbReference type="GO" id="GO:0005737">
    <property type="term" value="C:cytoplasm"/>
    <property type="evidence" value="ECO:0007669"/>
    <property type="project" value="UniProtKB-ARBA"/>
</dbReference>
<evidence type="ECO:0000313" key="3">
    <source>
        <dbReference type="EMBL" id="KAJ9487595.1"/>
    </source>
</evidence>
<dbReference type="PROSITE" id="PS51532">
    <property type="entry name" value="PITH"/>
    <property type="match status" value="1"/>
</dbReference>
<dbReference type="InterPro" id="IPR008979">
    <property type="entry name" value="Galactose-bd-like_sf"/>
</dbReference>
<dbReference type="InterPro" id="IPR010400">
    <property type="entry name" value="PITH_dom"/>
</dbReference>
<keyword evidence="4" id="KW-1185">Reference proteome</keyword>
<dbReference type="InterPro" id="IPR037047">
    <property type="entry name" value="PITH_dom_sf"/>
</dbReference>
<dbReference type="Pfam" id="PF06201">
    <property type="entry name" value="PITH"/>
    <property type="match status" value="1"/>
</dbReference>
<dbReference type="PANTHER" id="PTHR12175:SF1">
    <property type="entry name" value="PITH DOMAIN-CONTAINING PROTEIN 1"/>
    <property type="match status" value="1"/>
</dbReference>